<proteinExistence type="predicted"/>
<sequence>MVVVGDLFQLEPAMHRYRFKNLGNSEYTVLAPNKWQDNFNMFELEEIMRQRESKVFAEILNRLREGKHAEDDILKLKERLIKQNSIQYPMDVSRVTTIEGLFITDPCEDKIAVNSHVTAEMEYLRNEHTLKLSVTPIYKTDQISFKLCYLNAWSLHKHMILILQILTSMFFLKLDV</sequence>
<name>A0A7D9IRB1_PARCT</name>
<accession>A0A7D9IRB1</accession>
<dbReference type="AlphaFoldDB" id="A0A7D9IRB1"/>
<dbReference type="Proteomes" id="UP001152795">
    <property type="component" value="Unassembled WGS sequence"/>
</dbReference>
<gene>
    <name evidence="1" type="ORF">PACLA_8A024878</name>
</gene>
<evidence type="ECO:0000313" key="2">
    <source>
        <dbReference type="Proteomes" id="UP001152795"/>
    </source>
</evidence>
<protein>
    <submittedName>
        <fullName evidence="1">Uncharacterized protein</fullName>
    </submittedName>
</protein>
<organism evidence="1 2">
    <name type="scientific">Paramuricea clavata</name>
    <name type="common">Red gorgonian</name>
    <name type="synonym">Violescent sea-whip</name>
    <dbReference type="NCBI Taxonomy" id="317549"/>
    <lineage>
        <taxon>Eukaryota</taxon>
        <taxon>Metazoa</taxon>
        <taxon>Cnidaria</taxon>
        <taxon>Anthozoa</taxon>
        <taxon>Octocorallia</taxon>
        <taxon>Malacalcyonacea</taxon>
        <taxon>Plexauridae</taxon>
        <taxon>Paramuricea</taxon>
    </lineage>
</organism>
<evidence type="ECO:0000313" key="1">
    <source>
        <dbReference type="EMBL" id="CAB4015328.1"/>
    </source>
</evidence>
<comment type="caution">
    <text evidence="1">The sequence shown here is derived from an EMBL/GenBank/DDBJ whole genome shotgun (WGS) entry which is preliminary data.</text>
</comment>
<dbReference type="PANTHER" id="PTHR47642:SF8">
    <property type="entry name" value="ATP-DEPENDENT DNA HELICASE"/>
    <property type="match status" value="1"/>
</dbReference>
<keyword evidence="2" id="KW-1185">Reference proteome</keyword>
<dbReference type="EMBL" id="CACRXK020008673">
    <property type="protein sequence ID" value="CAB4015328.1"/>
    <property type="molecule type" value="Genomic_DNA"/>
</dbReference>
<dbReference type="PANTHER" id="PTHR47642">
    <property type="entry name" value="ATP-DEPENDENT DNA HELICASE"/>
    <property type="match status" value="1"/>
</dbReference>
<dbReference type="InterPro" id="IPR051055">
    <property type="entry name" value="PIF1_helicase"/>
</dbReference>
<reference evidence="1" key="1">
    <citation type="submission" date="2020-04" db="EMBL/GenBank/DDBJ databases">
        <authorList>
            <person name="Alioto T."/>
            <person name="Alioto T."/>
            <person name="Gomez Garrido J."/>
        </authorList>
    </citation>
    <scope>NUCLEOTIDE SEQUENCE</scope>
    <source>
        <strain evidence="1">A484AB</strain>
    </source>
</reference>